<feature type="transmembrane region" description="Helical" evidence="1">
    <location>
        <begin position="71"/>
        <end position="90"/>
    </location>
</feature>
<dbReference type="Proteomes" id="UP000006377">
    <property type="component" value="Chromosome"/>
</dbReference>
<keyword evidence="3" id="KW-1185">Reference proteome</keyword>
<dbReference type="AlphaFoldDB" id="A7HTB0"/>
<protein>
    <submittedName>
        <fullName evidence="2">Integral membrane-like protein</fullName>
    </submittedName>
</protein>
<dbReference type="Pfam" id="PF09955">
    <property type="entry name" value="DUF2189"/>
    <property type="match status" value="1"/>
</dbReference>
<evidence type="ECO:0000313" key="3">
    <source>
        <dbReference type="Proteomes" id="UP000006377"/>
    </source>
</evidence>
<feature type="transmembrane region" description="Helical" evidence="1">
    <location>
        <begin position="221"/>
        <end position="248"/>
    </location>
</feature>
<feature type="transmembrane region" description="Helical" evidence="1">
    <location>
        <begin position="45"/>
        <end position="65"/>
    </location>
</feature>
<dbReference type="EMBL" id="CP000774">
    <property type="protein sequence ID" value="ABS63143.1"/>
    <property type="molecule type" value="Genomic_DNA"/>
</dbReference>
<keyword evidence="1" id="KW-0472">Membrane</keyword>
<dbReference type="HOGENOM" id="CLU_067791_0_0_5"/>
<evidence type="ECO:0000256" key="1">
    <source>
        <dbReference type="SAM" id="Phobius"/>
    </source>
</evidence>
<dbReference type="InterPro" id="IPR018692">
    <property type="entry name" value="DUF2189"/>
</dbReference>
<feature type="transmembrane region" description="Helical" evidence="1">
    <location>
        <begin position="141"/>
        <end position="161"/>
    </location>
</feature>
<name>A7HTB0_PARL1</name>
<keyword evidence="1" id="KW-1133">Transmembrane helix</keyword>
<proteinExistence type="predicted"/>
<dbReference type="OrthoDB" id="9809543at2"/>
<dbReference type="KEGG" id="pla:Plav_1524"/>
<keyword evidence="1" id="KW-0812">Transmembrane</keyword>
<accession>A7HTB0</accession>
<reference evidence="2 3" key="1">
    <citation type="journal article" date="2011" name="Stand. Genomic Sci.">
        <title>Complete genome sequence of Parvibaculum lavamentivorans type strain (DS-1(T)).</title>
        <authorList>
            <person name="Schleheck D."/>
            <person name="Weiss M."/>
            <person name="Pitluck S."/>
            <person name="Bruce D."/>
            <person name="Land M.L."/>
            <person name="Han S."/>
            <person name="Saunders E."/>
            <person name="Tapia R."/>
            <person name="Detter C."/>
            <person name="Brettin T."/>
            <person name="Han J."/>
            <person name="Woyke T."/>
            <person name="Goodwin L."/>
            <person name="Pennacchio L."/>
            <person name="Nolan M."/>
            <person name="Cook A.M."/>
            <person name="Kjelleberg S."/>
            <person name="Thomas T."/>
        </authorList>
    </citation>
    <scope>NUCLEOTIDE SEQUENCE [LARGE SCALE GENOMIC DNA]</scope>
    <source>
        <strain evidence="3">DS-1 / DSM 13023 / NCIMB 13966</strain>
    </source>
</reference>
<organism evidence="2 3">
    <name type="scientific">Parvibaculum lavamentivorans (strain DS-1 / DSM 13023 / NCIMB 13966)</name>
    <dbReference type="NCBI Taxonomy" id="402881"/>
    <lineage>
        <taxon>Bacteria</taxon>
        <taxon>Pseudomonadati</taxon>
        <taxon>Pseudomonadota</taxon>
        <taxon>Alphaproteobacteria</taxon>
        <taxon>Hyphomicrobiales</taxon>
        <taxon>Parvibaculaceae</taxon>
        <taxon>Parvibaculum</taxon>
    </lineage>
</organism>
<sequence length="262" mass="27998">MSVLLEKTALVPGASHGVRRIRADEPWRWLAAGWADMRAVPSISLAYGFVFFLISLSLAGLLFLFKLGAFLPVMAAGFLLLGPMLAVGLYEASRRLEAGLPVRFADVAFVSTRNLTQLAFLGAMLMGAMIVWLQIAGWLFALFYGPVGLPPLSAFIPALLLTSRGLTLLVVGTAAGAVLAFVVFSISAISAPLLLARDIDAVTAVLTSIEAVRHNFWPMLLWAWIVTLLTAFGIASGFLGLVVIFPLLGHATWHAHRALAGS</sequence>
<dbReference type="RefSeq" id="WP_012110429.1">
    <property type="nucleotide sequence ID" value="NC_009719.1"/>
</dbReference>
<feature type="transmembrane region" description="Helical" evidence="1">
    <location>
        <begin position="168"/>
        <end position="189"/>
    </location>
</feature>
<feature type="transmembrane region" description="Helical" evidence="1">
    <location>
        <begin position="118"/>
        <end position="135"/>
    </location>
</feature>
<dbReference type="eggNOG" id="COG5473">
    <property type="taxonomic scope" value="Bacteria"/>
</dbReference>
<evidence type="ECO:0000313" key="2">
    <source>
        <dbReference type="EMBL" id="ABS63143.1"/>
    </source>
</evidence>
<gene>
    <name evidence="2" type="ordered locus">Plav_1524</name>
</gene>
<dbReference type="STRING" id="402881.Plav_1524"/>